<dbReference type="InterPro" id="IPR004843">
    <property type="entry name" value="Calcineurin-like_PHP"/>
</dbReference>
<dbReference type="Pfam" id="PF00149">
    <property type="entry name" value="Metallophos"/>
    <property type="match status" value="1"/>
</dbReference>
<accession>A0A7H1B0V2</accession>
<dbReference type="GO" id="GO:0016977">
    <property type="term" value="F:chitosanase activity"/>
    <property type="evidence" value="ECO:0007669"/>
    <property type="project" value="InterPro"/>
</dbReference>
<dbReference type="PANTHER" id="PTHR43143:SF1">
    <property type="entry name" value="SERINE_THREONINE-PROTEIN PHOSPHATASE CPPED1"/>
    <property type="match status" value="1"/>
</dbReference>
<dbReference type="SUPFAM" id="SSF53955">
    <property type="entry name" value="Lysozyme-like"/>
    <property type="match status" value="1"/>
</dbReference>
<evidence type="ECO:0000313" key="3">
    <source>
        <dbReference type="EMBL" id="QNS02357.1"/>
    </source>
</evidence>
<dbReference type="InterPro" id="IPR023099">
    <property type="entry name" value="Glyco_hydro_46_N"/>
</dbReference>
<dbReference type="SUPFAM" id="SSF49785">
    <property type="entry name" value="Galactose-binding domain-like"/>
    <property type="match status" value="1"/>
</dbReference>
<dbReference type="InterPro" id="IPR000421">
    <property type="entry name" value="FA58C"/>
</dbReference>
<keyword evidence="4" id="KW-1185">Reference proteome</keyword>
<sequence>MPLPTPRRRSMPSGSRHRTPVHRRRRRTGFRIALAMVLAAVPAVILLNTSQAAAPTGLDDPVKKEIAMRLVSSAENSSLDWKDQFDYIEDIDDGRGYTAGIVGFCSGTHDMLDLVEYYTDQVPDNPLAEYLPALREVDGSDSHEGLDPGFTDAWKEAAQTSQFQAAQEHERDRVYFDPAVSRAKGDHLQELGQFAYYDAIVMHGQEGFDSIRDAARAEADTPAEGGDETTYLNAFLDARVTEMKKEAAHEDTSRVDTAQRVFLDDGNLRLDTPLSWHVYGEPFEITSDPEPGTSPTPSPTTTGEPGGGDEQLISRGRPATSSSDEDSALTAGRAVDGDPATRWASEEGSDPQWLRVDLGENSTVSRVKLLWEAAYAKGYRVEISADGTSWNQLAVEANGNGGTDEWTGLSGKGRYLRVYGTARGTAYGYSLFEVEAYGTTGAGPGPTDPPTDPPAGAFTVVGAGDIADRCDQGDAGCQHFKTADRAEAIDPAFYLTLGDNQYDDAHLDDFKNYYDKSWGRFKANTYPVPGNHESYDDYENRDEKAYREYFGSRATPQGKMWYSYNRGNWHFVALNSNRFDEREQLDWLKADLAANGKKCVAAYWHEPLFSSGDHGNVPVSRPVWELLESSGAELVLNGHDHHYERFAPQTRDAKADPNGIVEIIGGAGGKDLYGAGDTVQPNSAKRIWDKFGVLKLDFTDTGFRSQFVGTDGTVLDTSPTYSCH</sequence>
<proteinExistence type="predicted"/>
<dbReference type="CDD" id="cd00978">
    <property type="entry name" value="chitosanase_GH46"/>
    <property type="match status" value="1"/>
</dbReference>
<dbReference type="InterPro" id="IPR000400">
    <property type="entry name" value="Glyco_hydro_46"/>
</dbReference>
<dbReference type="Pfam" id="PF01374">
    <property type="entry name" value="Glyco_hydro_46"/>
    <property type="match status" value="1"/>
</dbReference>
<dbReference type="InterPro" id="IPR008979">
    <property type="entry name" value="Galactose-bd-like_sf"/>
</dbReference>
<dbReference type="GO" id="GO:0005576">
    <property type="term" value="C:extracellular region"/>
    <property type="evidence" value="ECO:0007669"/>
    <property type="project" value="InterPro"/>
</dbReference>
<dbReference type="SUPFAM" id="SSF56300">
    <property type="entry name" value="Metallo-dependent phosphatases"/>
    <property type="match status" value="1"/>
</dbReference>
<dbReference type="PANTHER" id="PTHR43143">
    <property type="entry name" value="METALLOPHOSPHOESTERASE, CALCINEURIN SUPERFAMILY"/>
    <property type="match status" value="1"/>
</dbReference>
<dbReference type="Pfam" id="PF00754">
    <property type="entry name" value="F5_F8_type_C"/>
    <property type="match status" value="1"/>
</dbReference>
<dbReference type="Gene3D" id="1.20.141.10">
    <property type="entry name" value="Chitosanase, subunit A, domain 1"/>
    <property type="match status" value="1"/>
</dbReference>
<dbReference type="InterPro" id="IPR029052">
    <property type="entry name" value="Metallo-depent_PP-like"/>
</dbReference>
<evidence type="ECO:0000313" key="4">
    <source>
        <dbReference type="Proteomes" id="UP000516428"/>
    </source>
</evidence>
<feature type="region of interest" description="Disordered" evidence="1">
    <location>
        <begin position="1"/>
        <end position="24"/>
    </location>
</feature>
<dbReference type="Proteomes" id="UP000516428">
    <property type="component" value="Chromosome"/>
</dbReference>
<feature type="region of interest" description="Disordered" evidence="1">
    <location>
        <begin position="282"/>
        <end position="349"/>
    </location>
</feature>
<dbReference type="EMBL" id="CP061281">
    <property type="protein sequence ID" value="QNS02357.1"/>
    <property type="molecule type" value="Genomic_DNA"/>
</dbReference>
<evidence type="ECO:0000256" key="1">
    <source>
        <dbReference type="SAM" id="MobiDB-lite"/>
    </source>
</evidence>
<evidence type="ECO:0000259" key="2">
    <source>
        <dbReference type="PROSITE" id="PS50022"/>
    </source>
</evidence>
<reference evidence="3 4" key="1">
    <citation type="submission" date="2020-09" db="EMBL/GenBank/DDBJ databases">
        <title>A novel species.</title>
        <authorList>
            <person name="Gao J."/>
        </authorList>
    </citation>
    <scope>NUCLEOTIDE SEQUENCE [LARGE SCALE GENOMIC DNA]</scope>
    <source>
        <strain evidence="3 4">CRXT-Y-14</strain>
    </source>
</reference>
<dbReference type="KEGG" id="sxn:IAG42_01185"/>
<dbReference type="InterPro" id="IPR023346">
    <property type="entry name" value="Lysozyme-like_dom_sf"/>
</dbReference>
<protein>
    <submittedName>
        <fullName evidence="3">Chitosanase</fullName>
    </submittedName>
</protein>
<gene>
    <name evidence="3" type="ORF">IAG42_01185</name>
</gene>
<dbReference type="GO" id="GO:0005975">
    <property type="term" value="P:carbohydrate metabolic process"/>
    <property type="evidence" value="ECO:0007669"/>
    <property type="project" value="InterPro"/>
</dbReference>
<dbReference type="Gene3D" id="3.60.21.10">
    <property type="match status" value="1"/>
</dbReference>
<dbReference type="AlphaFoldDB" id="A0A7H1B0V2"/>
<dbReference type="PROSITE" id="PS50022">
    <property type="entry name" value="FA58C_3"/>
    <property type="match status" value="1"/>
</dbReference>
<name>A0A7H1B0V2_9ACTN</name>
<feature type="domain" description="F5/8 type C" evidence="2">
    <location>
        <begin position="300"/>
        <end position="439"/>
    </location>
</feature>
<organism evidence="3 4">
    <name type="scientific">Streptomyces xanthii</name>
    <dbReference type="NCBI Taxonomy" id="2768069"/>
    <lineage>
        <taxon>Bacteria</taxon>
        <taxon>Bacillati</taxon>
        <taxon>Actinomycetota</taxon>
        <taxon>Actinomycetes</taxon>
        <taxon>Kitasatosporales</taxon>
        <taxon>Streptomycetaceae</taxon>
        <taxon>Streptomyces</taxon>
    </lineage>
</organism>
<dbReference type="Gene3D" id="2.60.120.260">
    <property type="entry name" value="Galactose-binding domain-like"/>
    <property type="match status" value="1"/>
</dbReference>
<dbReference type="InterPro" id="IPR051918">
    <property type="entry name" value="STPP_CPPED1"/>
</dbReference>
<dbReference type="Gene3D" id="3.30.386.10">
    <property type="entry name" value="Chitosanase, subunit A, domain 2"/>
    <property type="match status" value="1"/>
</dbReference>